<dbReference type="GeneID" id="90075214"/>
<dbReference type="InterPro" id="IPR000595">
    <property type="entry name" value="cNMP-bd_dom"/>
</dbReference>
<feature type="transmembrane region" description="Helical" evidence="6">
    <location>
        <begin position="344"/>
        <end position="365"/>
    </location>
</feature>
<dbReference type="Proteomes" id="UP001360560">
    <property type="component" value="Unassembled WGS sequence"/>
</dbReference>
<organism evidence="9 10">
    <name type="scientific">Saccharomycopsis crataegensis</name>
    <dbReference type="NCBI Taxonomy" id="43959"/>
    <lineage>
        <taxon>Eukaryota</taxon>
        <taxon>Fungi</taxon>
        <taxon>Dikarya</taxon>
        <taxon>Ascomycota</taxon>
        <taxon>Saccharomycotina</taxon>
        <taxon>Saccharomycetes</taxon>
        <taxon>Saccharomycopsidaceae</taxon>
        <taxon>Saccharomycopsis</taxon>
    </lineage>
</organism>
<feature type="compositionally biased region" description="Polar residues" evidence="5">
    <location>
        <begin position="853"/>
        <end position="863"/>
    </location>
</feature>
<feature type="transmembrane region" description="Helical" evidence="6">
    <location>
        <begin position="504"/>
        <end position="525"/>
    </location>
</feature>
<feature type="transmembrane region" description="Helical" evidence="6">
    <location>
        <begin position="250"/>
        <end position="268"/>
    </location>
</feature>
<evidence type="ECO:0000259" key="8">
    <source>
        <dbReference type="PROSITE" id="PS50801"/>
    </source>
</evidence>
<evidence type="ECO:0000313" key="10">
    <source>
        <dbReference type="Proteomes" id="UP001360560"/>
    </source>
</evidence>
<feature type="transmembrane region" description="Helical" evidence="6">
    <location>
        <begin position="310"/>
        <end position="332"/>
    </location>
</feature>
<dbReference type="Gene3D" id="2.60.120.10">
    <property type="entry name" value="Jelly Rolls"/>
    <property type="match status" value="1"/>
</dbReference>
<sequence length="1166" mass="128869">MSYRGSSDFSRSGHVLGTTPVAIDPNLSSTNHDSPAAADEATPLINSELQVHQKTAELSTIDFENSQNGPIDDGALFLDDDSGNFNYNPYYYQQQQPAITSPSQPLFNPLNNTTYGTMDETRPQDLESFNALLGNPSNEDHFENTETRSVSSIINFTRKLNRSVSSKLLNIHGPTNPQDEPFGASSSSSSPSNSIKDRLLDPLSALAVESMNLLPCVFLGLLLNVLDALSYGMIVFPINQPLFADLGPSGLSMFYVSCIISQLVYSLGGSSFRSAIGSEMIEVTPFFHSMAINIMNSIGTDSSFKNKDAIVATTIVCYCTSTLLTGLVFFLLGKFKLGQLIGFFPRHILIGSIGGVGYFLVVTGIEITSRLDTTFAYNWPTFVFLFQGVTFIKWFSAILITVLLILMQKFSKRLASFSLLLPVYFMAIFGLIHFFIWIVPGWDLQMARDNGFIFDIKAPVMMESVGSAVSTVASSENESWYHFWTLYKFSKVHWSLIASQFPSMLALTFFGMLHVPINVPALAISTNHDNVDLDRELLAHGYSNFLSGLVGSIQNYLVYSNSLLFIRSGAGDSRLAGILLAATTAIVMFIGPVLIKFIPVCVVGSLIFLLGYELMKESLYDSYSKLSTFDYVTIIVIIVTMGLVDFVYGILLGVLIAFISFVVENANQNPVKKVFTGEVVRSTIKRNTLTNSFLKNVGSQTLIVKLQGNIFFGSIGSIEREIRQRFTDNQSEQYGFRYLILDLGSVLSVDYTAAEGFQNIKNFTVKNNCYLILSSISSDGIFESLLNVGVLEEQTCNSTTQLFHDLNSALEWCENEYLTTLYNMKQRRGSKSTRSGSQASQIANYGALNASSRIPSQQHQKSANPPPQPITMTSSSLQIPGGGNNYHQQEEYKYNLTESYLNPMSLMKNPNGFGSPRQRNIIRAITKSVDEQNDFSRNEFGHNVPQIFDDSSNLSDAIAQTINSESQLKPPSNGDLDSSMKRKASGSLNGFNEQEYQLVSLLRKTFQGASARPDAFWKPLLPYLKPVSIPRGKIYDPAAPVSESLSNDRTNEDGDDDSVGHFFILESGLIQMSYDFNSRGKVSETLVPKTCFGSLGIKSASVAKRMKNVRITALKDSKIWKLSHESFSKLCNGAKTKDVANELLLVEVNLLSERFDKITGYILISS</sequence>
<feature type="transmembrane region" description="Helical" evidence="6">
    <location>
        <begin position="537"/>
        <end position="557"/>
    </location>
</feature>
<evidence type="ECO:0000256" key="2">
    <source>
        <dbReference type="ARBA" id="ARBA00022692"/>
    </source>
</evidence>
<evidence type="ECO:0000256" key="6">
    <source>
        <dbReference type="SAM" id="Phobius"/>
    </source>
</evidence>
<dbReference type="SUPFAM" id="SSF51206">
    <property type="entry name" value="cAMP-binding domain-like"/>
    <property type="match status" value="1"/>
</dbReference>
<dbReference type="PANTHER" id="PTHR43310">
    <property type="entry name" value="SULFATE TRANSPORTER YBAR-RELATED"/>
    <property type="match status" value="1"/>
</dbReference>
<feature type="region of interest" description="Disordered" evidence="5">
    <location>
        <begin position="853"/>
        <end position="882"/>
    </location>
</feature>
<keyword evidence="2 6" id="KW-0812">Transmembrane</keyword>
<feature type="compositionally biased region" description="Polar residues" evidence="5">
    <location>
        <begin position="1"/>
        <end position="10"/>
    </location>
</feature>
<dbReference type="Gene3D" id="3.30.750.24">
    <property type="entry name" value="STAS domain"/>
    <property type="match status" value="1"/>
</dbReference>
<proteinExistence type="predicted"/>
<feature type="transmembrane region" description="Helical" evidence="6">
    <location>
        <begin position="213"/>
        <end position="238"/>
    </location>
</feature>
<keyword evidence="10" id="KW-1185">Reference proteome</keyword>
<dbReference type="GO" id="GO:0016020">
    <property type="term" value="C:membrane"/>
    <property type="evidence" value="ECO:0007669"/>
    <property type="project" value="UniProtKB-SubCell"/>
</dbReference>
<feature type="domain" description="Cyclic nucleotide-binding" evidence="7">
    <location>
        <begin position="1062"/>
        <end position="1130"/>
    </location>
</feature>
<dbReference type="SUPFAM" id="SSF52091">
    <property type="entry name" value="SpoIIaa-like"/>
    <property type="match status" value="1"/>
</dbReference>
<feature type="region of interest" description="Disordered" evidence="5">
    <location>
        <begin position="168"/>
        <end position="193"/>
    </location>
</feature>
<dbReference type="PROSITE" id="PS50801">
    <property type="entry name" value="STAS"/>
    <property type="match status" value="1"/>
</dbReference>
<evidence type="ECO:0000256" key="5">
    <source>
        <dbReference type="SAM" id="MobiDB-lite"/>
    </source>
</evidence>
<dbReference type="Pfam" id="PF01740">
    <property type="entry name" value="STAS"/>
    <property type="match status" value="1"/>
</dbReference>
<feature type="domain" description="STAS" evidence="8">
    <location>
        <begin position="702"/>
        <end position="813"/>
    </location>
</feature>
<feature type="compositionally biased region" description="Polar residues" evidence="5">
    <location>
        <begin position="168"/>
        <end position="178"/>
    </location>
</feature>
<feature type="transmembrane region" description="Helical" evidence="6">
    <location>
        <begin position="577"/>
        <end position="610"/>
    </location>
</feature>
<dbReference type="CDD" id="cd07042">
    <property type="entry name" value="STAS_SulP_like_sulfate_transporter"/>
    <property type="match status" value="1"/>
</dbReference>
<evidence type="ECO:0000256" key="4">
    <source>
        <dbReference type="ARBA" id="ARBA00023136"/>
    </source>
</evidence>
<gene>
    <name evidence="9" type="ORF">DASC09_045640</name>
</gene>
<dbReference type="AlphaFoldDB" id="A0AAV5QR69"/>
<name>A0AAV5QR69_9ASCO</name>
<dbReference type="InterPro" id="IPR002645">
    <property type="entry name" value="STAS_dom"/>
</dbReference>
<evidence type="ECO:0000313" key="9">
    <source>
        <dbReference type="EMBL" id="GMM37239.1"/>
    </source>
</evidence>
<comment type="subcellular location">
    <subcellularLocation>
        <location evidence="1">Membrane</location>
        <topology evidence="1">Multi-pass membrane protein</topology>
    </subcellularLocation>
</comment>
<dbReference type="Pfam" id="PF00916">
    <property type="entry name" value="Sulfate_transp"/>
    <property type="match status" value="1"/>
</dbReference>
<feature type="transmembrane region" description="Helical" evidence="6">
    <location>
        <begin position="631"/>
        <end position="663"/>
    </location>
</feature>
<reference evidence="9 10" key="1">
    <citation type="journal article" date="2023" name="Elife">
        <title>Identification of key yeast species and microbe-microbe interactions impacting larval growth of Drosophila in the wild.</title>
        <authorList>
            <person name="Mure A."/>
            <person name="Sugiura Y."/>
            <person name="Maeda R."/>
            <person name="Honda K."/>
            <person name="Sakurai N."/>
            <person name="Takahashi Y."/>
            <person name="Watada M."/>
            <person name="Katoh T."/>
            <person name="Gotoh A."/>
            <person name="Gotoh Y."/>
            <person name="Taniguchi I."/>
            <person name="Nakamura K."/>
            <person name="Hayashi T."/>
            <person name="Katayama T."/>
            <person name="Uemura T."/>
            <person name="Hattori Y."/>
        </authorList>
    </citation>
    <scope>NUCLEOTIDE SEQUENCE [LARGE SCALE GENOMIC DNA]</scope>
    <source>
        <strain evidence="9 10">SC-9</strain>
    </source>
</reference>
<evidence type="ECO:0000256" key="3">
    <source>
        <dbReference type="ARBA" id="ARBA00022989"/>
    </source>
</evidence>
<dbReference type="PANTHER" id="PTHR43310:SF4">
    <property type="entry name" value="AFR304WP"/>
    <property type="match status" value="1"/>
</dbReference>
<dbReference type="InterPro" id="IPR014710">
    <property type="entry name" value="RmlC-like_jellyroll"/>
</dbReference>
<dbReference type="InterPro" id="IPR018490">
    <property type="entry name" value="cNMP-bd_dom_sf"/>
</dbReference>
<dbReference type="RefSeq" id="XP_064854235.1">
    <property type="nucleotide sequence ID" value="XM_064998163.1"/>
</dbReference>
<keyword evidence="3 6" id="KW-1133">Transmembrane helix</keyword>
<dbReference type="EMBL" id="BTFZ01000011">
    <property type="protein sequence ID" value="GMM37239.1"/>
    <property type="molecule type" value="Genomic_DNA"/>
</dbReference>
<feature type="transmembrane region" description="Helical" evidence="6">
    <location>
        <begin position="385"/>
        <end position="407"/>
    </location>
</feature>
<feature type="region of interest" description="Disordered" evidence="5">
    <location>
        <begin position="1"/>
        <end position="38"/>
    </location>
</feature>
<dbReference type="InterPro" id="IPR011547">
    <property type="entry name" value="SLC26A/SulP_dom"/>
</dbReference>
<evidence type="ECO:0000259" key="7">
    <source>
        <dbReference type="PROSITE" id="PS50042"/>
    </source>
</evidence>
<keyword evidence="4 6" id="KW-0472">Membrane</keyword>
<dbReference type="InterPro" id="IPR036513">
    <property type="entry name" value="STAS_dom_sf"/>
</dbReference>
<protein>
    <submittedName>
        <fullName evidence="9">Vsb1 protein</fullName>
    </submittedName>
</protein>
<comment type="caution">
    <text evidence="9">The sequence shown here is derived from an EMBL/GenBank/DDBJ whole genome shotgun (WGS) entry which is preliminary data.</text>
</comment>
<evidence type="ECO:0000256" key="1">
    <source>
        <dbReference type="ARBA" id="ARBA00004141"/>
    </source>
</evidence>
<feature type="region of interest" description="Disordered" evidence="5">
    <location>
        <begin position="962"/>
        <end position="983"/>
    </location>
</feature>
<dbReference type="PROSITE" id="PS50042">
    <property type="entry name" value="CNMP_BINDING_3"/>
    <property type="match status" value="1"/>
</dbReference>
<feature type="transmembrane region" description="Helical" evidence="6">
    <location>
        <begin position="419"/>
        <end position="439"/>
    </location>
</feature>
<dbReference type="InterPro" id="IPR052706">
    <property type="entry name" value="Membrane-Transporter-like"/>
</dbReference>
<accession>A0AAV5QR69</accession>